<dbReference type="GO" id="GO:0006744">
    <property type="term" value="P:ubiquinone biosynthetic process"/>
    <property type="evidence" value="ECO:0007669"/>
    <property type="project" value="InterPro"/>
</dbReference>
<dbReference type="AlphaFoldDB" id="A0A1B1AIW3"/>
<protein>
    <submittedName>
        <fullName evidence="1">Uncharacterized protein</fullName>
    </submittedName>
</protein>
<evidence type="ECO:0000313" key="1">
    <source>
        <dbReference type="EMBL" id="ANP46506.1"/>
    </source>
</evidence>
<gene>
    <name evidence="1" type="ORF">ATE48_11545</name>
</gene>
<dbReference type="Proteomes" id="UP000092498">
    <property type="component" value="Chromosome"/>
</dbReference>
<sequence>MAIYSAQIRHARRSYPDLLPWLEATPGHETRDRSSFRDAMEQRGVTPCGALAIWSIGGSILGALTAAFGRADVFVRTAAVERTVRRHLEEQAAHLDAADPSLTTLVREI</sequence>
<keyword evidence="2" id="KW-1185">Reference proteome</keyword>
<name>A0A1B1AIW3_9PROT</name>
<dbReference type="Pfam" id="PF03232">
    <property type="entry name" value="COQ7"/>
    <property type="match status" value="1"/>
</dbReference>
<accession>A0A1B1AIW3</accession>
<dbReference type="KEGG" id="cbot:ATE48_11545"/>
<proteinExistence type="predicted"/>
<dbReference type="InterPro" id="IPR011566">
    <property type="entry name" value="Ubq_synth_Coq7"/>
</dbReference>
<reference evidence="1 2" key="1">
    <citation type="submission" date="2015-11" db="EMBL/GenBank/DDBJ databases">
        <title>Whole-Genome Sequence of Candidatus Oderbacter manganicum from the National Park Lower Oder Valley, Germany.</title>
        <authorList>
            <person name="Braun B."/>
            <person name="Liere K."/>
            <person name="Szewzyk U."/>
        </authorList>
    </citation>
    <scope>NUCLEOTIDE SEQUENCE [LARGE SCALE GENOMIC DNA]</scope>
    <source>
        <strain evidence="1 2">OTSz_A_272</strain>
    </source>
</reference>
<dbReference type="EMBL" id="CP013244">
    <property type="protein sequence ID" value="ANP46506.1"/>
    <property type="molecule type" value="Genomic_DNA"/>
</dbReference>
<organism evidence="1 2">
    <name type="scientific">Candidatus Viadribacter manganicus</name>
    <dbReference type="NCBI Taxonomy" id="1759059"/>
    <lineage>
        <taxon>Bacteria</taxon>
        <taxon>Pseudomonadati</taxon>
        <taxon>Pseudomonadota</taxon>
        <taxon>Alphaproteobacteria</taxon>
        <taxon>Hyphomonadales</taxon>
        <taxon>Hyphomonadaceae</taxon>
        <taxon>Candidatus Viadribacter</taxon>
    </lineage>
</organism>
<dbReference type="PANTHER" id="PTHR11237:SF4">
    <property type="entry name" value="5-DEMETHOXYUBIQUINONE HYDROXYLASE, MITOCHONDRIAL"/>
    <property type="match status" value="1"/>
</dbReference>
<dbReference type="InParanoid" id="A0A1B1AIW3"/>
<dbReference type="GO" id="GO:0008682">
    <property type="term" value="F:3-demethoxyubiquinol 3-hydroxylase activity"/>
    <property type="evidence" value="ECO:0007669"/>
    <property type="project" value="TreeGrafter"/>
</dbReference>
<evidence type="ECO:0000313" key="2">
    <source>
        <dbReference type="Proteomes" id="UP000092498"/>
    </source>
</evidence>
<dbReference type="PANTHER" id="PTHR11237">
    <property type="entry name" value="COENZYME Q10 BIOSYNTHESIS PROTEIN 7"/>
    <property type="match status" value="1"/>
</dbReference>
<dbReference type="STRING" id="1759059.ATE48_11545"/>